<keyword evidence="1" id="KW-0645">Protease</keyword>
<proteinExistence type="predicted"/>
<dbReference type="InterPro" id="IPR002933">
    <property type="entry name" value="Peptidase_M20"/>
</dbReference>
<keyword evidence="3" id="KW-0378">Hydrolase</keyword>
<dbReference type="Pfam" id="PF01546">
    <property type="entry name" value="Peptidase_M20"/>
    <property type="match status" value="1"/>
</dbReference>
<organism evidence="4 5">
    <name type="scientific">Pyrocoelia pectoralis</name>
    <dbReference type="NCBI Taxonomy" id="417401"/>
    <lineage>
        <taxon>Eukaryota</taxon>
        <taxon>Metazoa</taxon>
        <taxon>Ecdysozoa</taxon>
        <taxon>Arthropoda</taxon>
        <taxon>Hexapoda</taxon>
        <taxon>Insecta</taxon>
        <taxon>Pterygota</taxon>
        <taxon>Neoptera</taxon>
        <taxon>Endopterygota</taxon>
        <taxon>Coleoptera</taxon>
        <taxon>Polyphaga</taxon>
        <taxon>Elateriformia</taxon>
        <taxon>Elateroidea</taxon>
        <taxon>Lampyridae</taxon>
        <taxon>Lampyrinae</taxon>
        <taxon>Pyrocoelia</taxon>
    </lineage>
</organism>
<dbReference type="AlphaFoldDB" id="A0AAN7ZNF3"/>
<evidence type="ECO:0000313" key="4">
    <source>
        <dbReference type="EMBL" id="KAK5644918.1"/>
    </source>
</evidence>
<name>A0AAN7ZNF3_9COLE</name>
<dbReference type="GO" id="GO:0046872">
    <property type="term" value="F:metal ion binding"/>
    <property type="evidence" value="ECO:0007669"/>
    <property type="project" value="UniProtKB-KW"/>
</dbReference>
<sequence>MVFPHTFRTEHTETRTTSSTYGDYYHKTKQIKISIKPFLLKILRALDTNRKRSIENLSEMIKIRSISGKLKYEEEVQKCIKFTKEWFVKLGVRFEPFDIGTYKLDGVEMKRPPVLLATLGMDSTKKTICVYAHLDVNFPDESQWKTDPFHLTEVELRLHGCGVASGKGTLMSWFILIHTFQEYNVDIPVNIKFIIESLHYHDSDGLEEFLSKQRIHFLSDIDYYIVCDSEWLGNKTPCLVYGCVGRLRFTCKMEKDENSTSDMKEDMTKIFSELCNERGEVLIEEFNDYVKQISPDEEHVYEQIKFDMDDVKDSLPEYQQSWGKVKLLMNFWRLPSIALEDIEECTCEKNDKNKIKRNFSVKIVQNQIIGVSVKQITQQIMKTCKKLDIKHKVTVEVISTSRPWMEDILSLNYFAARRAIIQIYRQDPNMIREDTDMKIVSLLSVLTEKCVLVLPLGDRYINAGRSNENIGKTHFYDGMKVLAAYFFQIAELIDR</sequence>
<evidence type="ECO:0000256" key="3">
    <source>
        <dbReference type="ARBA" id="ARBA00022801"/>
    </source>
</evidence>
<dbReference type="EMBL" id="JAVRBK010000004">
    <property type="protein sequence ID" value="KAK5644918.1"/>
    <property type="molecule type" value="Genomic_DNA"/>
</dbReference>
<accession>A0AAN7ZNF3</accession>
<dbReference type="Gene3D" id="3.40.630.10">
    <property type="entry name" value="Zn peptidases"/>
    <property type="match status" value="1"/>
</dbReference>
<gene>
    <name evidence="4" type="ORF">RI129_006218</name>
</gene>
<dbReference type="PANTHER" id="PTHR43270">
    <property type="entry name" value="BETA-ALA-HIS DIPEPTIDASE"/>
    <property type="match status" value="1"/>
</dbReference>
<evidence type="ECO:0008006" key="6">
    <source>
        <dbReference type="Google" id="ProtNLM"/>
    </source>
</evidence>
<keyword evidence="5" id="KW-1185">Reference proteome</keyword>
<dbReference type="Proteomes" id="UP001329430">
    <property type="component" value="Chromosome 4"/>
</dbReference>
<dbReference type="GO" id="GO:0008233">
    <property type="term" value="F:peptidase activity"/>
    <property type="evidence" value="ECO:0007669"/>
    <property type="project" value="UniProtKB-KW"/>
</dbReference>
<comment type="caution">
    <text evidence="4">The sequence shown here is derived from an EMBL/GenBank/DDBJ whole genome shotgun (WGS) entry which is preliminary data.</text>
</comment>
<dbReference type="GO" id="GO:0006508">
    <property type="term" value="P:proteolysis"/>
    <property type="evidence" value="ECO:0007669"/>
    <property type="project" value="UniProtKB-KW"/>
</dbReference>
<evidence type="ECO:0000256" key="1">
    <source>
        <dbReference type="ARBA" id="ARBA00022670"/>
    </source>
</evidence>
<protein>
    <recommendedName>
        <fullName evidence="6">Cytosolic non-specific dipeptidase</fullName>
    </recommendedName>
</protein>
<dbReference type="SUPFAM" id="SSF53187">
    <property type="entry name" value="Zn-dependent exopeptidases"/>
    <property type="match status" value="1"/>
</dbReference>
<evidence type="ECO:0000256" key="2">
    <source>
        <dbReference type="ARBA" id="ARBA00022723"/>
    </source>
</evidence>
<reference evidence="4 5" key="1">
    <citation type="journal article" date="2024" name="Insects">
        <title>An Improved Chromosome-Level Genome Assembly of the Firefly Pyrocoelia pectoralis.</title>
        <authorList>
            <person name="Fu X."/>
            <person name="Meyer-Rochow V.B."/>
            <person name="Ballantyne L."/>
            <person name="Zhu X."/>
        </authorList>
    </citation>
    <scope>NUCLEOTIDE SEQUENCE [LARGE SCALE GENOMIC DNA]</scope>
    <source>
        <strain evidence="4">XCY_ONT2</strain>
    </source>
</reference>
<evidence type="ECO:0000313" key="5">
    <source>
        <dbReference type="Proteomes" id="UP001329430"/>
    </source>
</evidence>
<dbReference type="InterPro" id="IPR051458">
    <property type="entry name" value="Cyt/Met_Dipeptidase"/>
</dbReference>
<dbReference type="Gene3D" id="3.30.70.360">
    <property type="match status" value="1"/>
</dbReference>
<dbReference type="PANTHER" id="PTHR43270:SF4">
    <property type="entry name" value="CARNOSINE DIPEPTIDASE 2, ISOFORM A"/>
    <property type="match status" value="1"/>
</dbReference>
<keyword evidence="2" id="KW-0479">Metal-binding</keyword>